<keyword evidence="5" id="KW-1185">Reference proteome</keyword>
<feature type="transmembrane region" description="Helical" evidence="2">
    <location>
        <begin position="39"/>
        <end position="60"/>
    </location>
</feature>
<keyword evidence="2" id="KW-0472">Membrane</keyword>
<dbReference type="Gene3D" id="3.20.20.80">
    <property type="entry name" value="Glycosidases"/>
    <property type="match status" value="1"/>
</dbReference>
<dbReference type="SMART" id="SM00636">
    <property type="entry name" value="Glyco_18"/>
    <property type="match status" value="1"/>
</dbReference>
<keyword evidence="4" id="KW-0378">Hydrolase</keyword>
<evidence type="ECO:0000256" key="1">
    <source>
        <dbReference type="SAM" id="MobiDB-lite"/>
    </source>
</evidence>
<dbReference type="AlphaFoldDB" id="A0A6I3ISQ0"/>
<feature type="compositionally biased region" description="Basic and acidic residues" evidence="1">
    <location>
        <begin position="11"/>
        <end position="26"/>
    </location>
</feature>
<evidence type="ECO:0000259" key="3">
    <source>
        <dbReference type="PROSITE" id="PS51910"/>
    </source>
</evidence>
<evidence type="ECO:0000313" key="4">
    <source>
        <dbReference type="EMBL" id="MTB71291.1"/>
    </source>
</evidence>
<dbReference type="GO" id="GO:0008061">
    <property type="term" value="F:chitin binding"/>
    <property type="evidence" value="ECO:0007669"/>
    <property type="project" value="InterPro"/>
</dbReference>
<protein>
    <submittedName>
        <fullName evidence="4">Peptidoglycan hydrolase</fullName>
    </submittedName>
</protein>
<gene>
    <name evidence="4" type="ORF">GGG17_04755</name>
</gene>
<dbReference type="GO" id="GO:0005975">
    <property type="term" value="P:carbohydrate metabolic process"/>
    <property type="evidence" value="ECO:0007669"/>
    <property type="project" value="InterPro"/>
</dbReference>
<dbReference type="SUPFAM" id="SSF51445">
    <property type="entry name" value="(Trans)glycosidases"/>
    <property type="match status" value="1"/>
</dbReference>
<dbReference type="Gene3D" id="3.10.50.10">
    <property type="match status" value="1"/>
</dbReference>
<dbReference type="InterPro" id="IPR001223">
    <property type="entry name" value="Glyco_hydro18_cat"/>
</dbReference>
<organism evidence="4 5">
    <name type="scientific">Arsenicicoccus cauae</name>
    <dbReference type="NCBI Taxonomy" id="2663847"/>
    <lineage>
        <taxon>Bacteria</taxon>
        <taxon>Bacillati</taxon>
        <taxon>Actinomycetota</taxon>
        <taxon>Actinomycetes</taxon>
        <taxon>Micrococcales</taxon>
        <taxon>Intrasporangiaceae</taxon>
        <taxon>Arsenicicoccus</taxon>
    </lineage>
</organism>
<dbReference type="GO" id="GO:0016787">
    <property type="term" value="F:hydrolase activity"/>
    <property type="evidence" value="ECO:0007669"/>
    <property type="project" value="UniProtKB-KW"/>
</dbReference>
<feature type="region of interest" description="Disordered" evidence="1">
    <location>
        <begin position="1"/>
        <end position="34"/>
    </location>
</feature>
<dbReference type="Pfam" id="PF00704">
    <property type="entry name" value="Glyco_hydro_18"/>
    <property type="match status" value="1"/>
</dbReference>
<keyword evidence="2" id="KW-1133">Transmembrane helix</keyword>
<name>A0A6I3ISQ0_9MICO</name>
<evidence type="ECO:0000256" key="2">
    <source>
        <dbReference type="SAM" id="Phobius"/>
    </source>
</evidence>
<evidence type="ECO:0000313" key="5">
    <source>
        <dbReference type="Proteomes" id="UP000431092"/>
    </source>
</evidence>
<dbReference type="InterPro" id="IPR011583">
    <property type="entry name" value="Chitinase_II/V-like_cat"/>
</dbReference>
<dbReference type="EMBL" id="WLVL01000018">
    <property type="protein sequence ID" value="MTB71291.1"/>
    <property type="molecule type" value="Genomic_DNA"/>
</dbReference>
<feature type="domain" description="GH18" evidence="3">
    <location>
        <begin position="51"/>
        <end position="393"/>
    </location>
</feature>
<dbReference type="Proteomes" id="UP000431092">
    <property type="component" value="Unassembled WGS sequence"/>
</dbReference>
<accession>A0A6I3ISQ0</accession>
<dbReference type="PANTHER" id="PTHR46066:SF2">
    <property type="entry name" value="CHITINASE DOMAIN-CONTAINING PROTEIN 1"/>
    <property type="match status" value="1"/>
</dbReference>
<reference evidence="4 5" key="1">
    <citation type="submission" date="2019-11" db="EMBL/GenBank/DDBJ databases">
        <title>Whole genome sequencing identifies a novel species of the genus Arsenicicoccus isolated from human blood.</title>
        <authorList>
            <person name="Jeong J.H."/>
            <person name="Kweon O.J."/>
            <person name="Kim H.R."/>
            <person name="Kim T.-H."/>
            <person name="Ha S.-M."/>
            <person name="Lee M.-K."/>
        </authorList>
    </citation>
    <scope>NUCLEOTIDE SEQUENCE [LARGE SCALE GENOMIC DNA]</scope>
    <source>
        <strain evidence="4 5">MKL-02</strain>
    </source>
</reference>
<sequence>MRSRWPVPPTRDGRAEGRMTDGDRSRAARRPRRRPRARVLATVAVLVLAVGALVAAVSPWRPRGWLGGDPPLVMGAIPHWDQADALDTLTRHPGTVTVASPWSYGVGEDGRPVLQPGLSRDSERALNQRLRDLDLQIIPTVANTTAGLWDEVTIGAVMADQGRRGAHVDALVRLVEDQGYDGLQLDYENVPPERREAYVATVRALAERLHDRGRVLWVTVHAKETDAGYDARNLAQDYRALGASADRVVLMAYDWHWETGPAGPIGPADWVDRVIRYAVTQVPRDKLVLGVGLFGYDWGGARTQVLTWRQITEQAEVRRSDELWDVASQSPHLAYEQDGARHEVWYENARSVREKLRLASAHQVSGVALWRLGREDPAIWDLPQTVWRTDPRR</sequence>
<dbReference type="PROSITE" id="PS51910">
    <property type="entry name" value="GH18_2"/>
    <property type="match status" value="1"/>
</dbReference>
<keyword evidence="2" id="KW-0812">Transmembrane</keyword>
<dbReference type="PANTHER" id="PTHR46066">
    <property type="entry name" value="CHITINASE DOMAIN-CONTAINING PROTEIN 1 FAMILY MEMBER"/>
    <property type="match status" value="1"/>
</dbReference>
<proteinExistence type="predicted"/>
<comment type="caution">
    <text evidence="4">The sequence shown here is derived from an EMBL/GenBank/DDBJ whole genome shotgun (WGS) entry which is preliminary data.</text>
</comment>
<dbReference type="InterPro" id="IPR029070">
    <property type="entry name" value="Chitinase_insertion_sf"/>
</dbReference>
<dbReference type="InterPro" id="IPR017853">
    <property type="entry name" value="GH"/>
</dbReference>